<name>A0A4Y2HH70_ARAVE</name>
<feature type="compositionally biased region" description="Polar residues" evidence="1">
    <location>
        <begin position="28"/>
        <end position="37"/>
    </location>
</feature>
<dbReference type="Proteomes" id="UP000499080">
    <property type="component" value="Unassembled WGS sequence"/>
</dbReference>
<protein>
    <submittedName>
        <fullName evidence="2">Uncharacterized protein</fullName>
    </submittedName>
</protein>
<comment type="caution">
    <text evidence="2">The sequence shown here is derived from an EMBL/GenBank/DDBJ whole genome shotgun (WGS) entry which is preliminary data.</text>
</comment>
<dbReference type="AlphaFoldDB" id="A0A4Y2HH70"/>
<organism evidence="2 3">
    <name type="scientific">Araneus ventricosus</name>
    <name type="common">Orbweaver spider</name>
    <name type="synonym">Epeira ventricosa</name>
    <dbReference type="NCBI Taxonomy" id="182803"/>
    <lineage>
        <taxon>Eukaryota</taxon>
        <taxon>Metazoa</taxon>
        <taxon>Ecdysozoa</taxon>
        <taxon>Arthropoda</taxon>
        <taxon>Chelicerata</taxon>
        <taxon>Arachnida</taxon>
        <taxon>Araneae</taxon>
        <taxon>Araneomorphae</taxon>
        <taxon>Entelegynae</taxon>
        <taxon>Araneoidea</taxon>
        <taxon>Araneidae</taxon>
        <taxon>Araneus</taxon>
    </lineage>
</organism>
<gene>
    <name evidence="2" type="ORF">AVEN_215943_1</name>
</gene>
<evidence type="ECO:0000256" key="1">
    <source>
        <dbReference type="SAM" id="MobiDB-lite"/>
    </source>
</evidence>
<sequence length="125" mass="14250">MLNSAGKFSAVSEVQVNFHKIRPEVRVSPQNTKSQSHLGERQFGIPKESSPSLWFQSPEEQKFISLSKPKSTFLSIAPRLLIRVVVYHFTKLQIVADHHSSRLFHLSHRPVSRPQSLKSSPFVFS</sequence>
<proteinExistence type="predicted"/>
<accession>A0A4Y2HH70</accession>
<feature type="region of interest" description="Disordered" evidence="1">
    <location>
        <begin position="25"/>
        <end position="51"/>
    </location>
</feature>
<dbReference type="EMBL" id="BGPR01001939">
    <property type="protein sequence ID" value="GBM64675.1"/>
    <property type="molecule type" value="Genomic_DNA"/>
</dbReference>
<keyword evidence="3" id="KW-1185">Reference proteome</keyword>
<evidence type="ECO:0000313" key="3">
    <source>
        <dbReference type="Proteomes" id="UP000499080"/>
    </source>
</evidence>
<evidence type="ECO:0000313" key="2">
    <source>
        <dbReference type="EMBL" id="GBM64675.1"/>
    </source>
</evidence>
<reference evidence="2 3" key="1">
    <citation type="journal article" date="2019" name="Sci. Rep.">
        <title>Orb-weaving spider Araneus ventricosus genome elucidates the spidroin gene catalogue.</title>
        <authorList>
            <person name="Kono N."/>
            <person name="Nakamura H."/>
            <person name="Ohtoshi R."/>
            <person name="Moran D.A.P."/>
            <person name="Shinohara A."/>
            <person name="Yoshida Y."/>
            <person name="Fujiwara M."/>
            <person name="Mori M."/>
            <person name="Tomita M."/>
            <person name="Arakawa K."/>
        </authorList>
    </citation>
    <scope>NUCLEOTIDE SEQUENCE [LARGE SCALE GENOMIC DNA]</scope>
</reference>